<gene>
    <name evidence="1" type="ORF">EDD41_0345</name>
</gene>
<organism evidence="1 2">
    <name type="scientific">Luteococcus japonicus</name>
    <dbReference type="NCBI Taxonomy" id="33984"/>
    <lineage>
        <taxon>Bacteria</taxon>
        <taxon>Bacillati</taxon>
        <taxon>Actinomycetota</taxon>
        <taxon>Actinomycetes</taxon>
        <taxon>Propionibacteriales</taxon>
        <taxon>Propionibacteriaceae</taxon>
        <taxon>Luteococcus</taxon>
    </lineage>
</organism>
<evidence type="ECO:0000313" key="2">
    <source>
        <dbReference type="Proteomes" id="UP000275749"/>
    </source>
</evidence>
<name>A0A3N1ZQQ5_9ACTN</name>
<protein>
    <submittedName>
        <fullName evidence="1">Uncharacterized protein</fullName>
    </submittedName>
</protein>
<proteinExistence type="predicted"/>
<evidence type="ECO:0000313" key="1">
    <source>
        <dbReference type="EMBL" id="ROR53214.1"/>
    </source>
</evidence>
<reference evidence="1 2" key="1">
    <citation type="submission" date="2018-11" db="EMBL/GenBank/DDBJ databases">
        <title>Sequencing the genomes of 1000 actinobacteria strains.</title>
        <authorList>
            <person name="Klenk H.-P."/>
        </authorList>
    </citation>
    <scope>NUCLEOTIDE SEQUENCE [LARGE SCALE GENOMIC DNA]</scope>
    <source>
        <strain evidence="1 2">DSM 10546</strain>
    </source>
</reference>
<sequence>MADNVHFKFESVARAREAMVAAMERDLSAVVEESDGTALVRVPRAQLLEAEVLLMRHGGHRVQDDEAQG</sequence>
<dbReference type="AlphaFoldDB" id="A0A3N1ZQQ5"/>
<dbReference type="Proteomes" id="UP000275749">
    <property type="component" value="Unassembled WGS sequence"/>
</dbReference>
<dbReference type="EMBL" id="RKHG01000001">
    <property type="protein sequence ID" value="ROR53214.1"/>
    <property type="molecule type" value="Genomic_DNA"/>
</dbReference>
<comment type="caution">
    <text evidence="1">The sequence shown here is derived from an EMBL/GenBank/DDBJ whole genome shotgun (WGS) entry which is preliminary data.</text>
</comment>
<dbReference type="RefSeq" id="WP_148060438.1">
    <property type="nucleotide sequence ID" value="NZ_RKHG01000001.1"/>
</dbReference>
<accession>A0A3N1ZQQ5</accession>